<sequence>MVTIRLLGEAGRRYGRRFQLAVKTPAEAVRALCLQIPGLRQYLLESGEKGIDWRVVTDHAEGLDEDQMLWPLSKRLVLAPLPAGRGGVGKIIAGVALVAFAIVTAGAGLFGLGLGFGASTAIGIGAIGASLIFGGVADLLTPTPKMPNVKGGLGGGSSSTSGRDRDEQLNSFAFDKSNANTVQGDVVPVLYGERIIGALPVLSFGLELQNFL</sequence>
<gene>
    <name evidence="2" type="ORF">SXFG_00151</name>
</gene>
<keyword evidence="1" id="KW-1133">Transmembrane helix</keyword>
<keyword evidence="1" id="KW-0812">Transmembrane</keyword>
<evidence type="ECO:0000256" key="1">
    <source>
        <dbReference type="SAM" id="Phobius"/>
    </source>
</evidence>
<protein>
    <recommendedName>
        <fullName evidence="4">Tail assembly protein</fullName>
    </recommendedName>
</protein>
<dbReference type="EMBL" id="JF974299">
    <property type="protein sequence ID" value="AET72701.1"/>
    <property type="molecule type" value="Genomic_DNA"/>
</dbReference>
<keyword evidence="1" id="KW-0472">Membrane</keyword>
<accession>G8EY11</accession>
<feature type="transmembrane region" description="Helical" evidence="1">
    <location>
        <begin position="91"/>
        <end position="114"/>
    </location>
</feature>
<dbReference type="Proteomes" id="UP000297591">
    <property type="component" value="Segment"/>
</dbReference>
<evidence type="ECO:0000313" key="3">
    <source>
        <dbReference type="Proteomes" id="UP000297591"/>
    </source>
</evidence>
<evidence type="ECO:0008006" key="4">
    <source>
        <dbReference type="Google" id="ProtNLM"/>
    </source>
</evidence>
<organism evidence="2 3">
    <name type="scientific">Synechococcus phage S-CAM8</name>
    <dbReference type="NCBI Taxonomy" id="754038"/>
    <lineage>
        <taxon>Viruses</taxon>
        <taxon>Duplodnaviria</taxon>
        <taxon>Heunggongvirae</taxon>
        <taxon>Uroviricota</taxon>
        <taxon>Caudoviricetes</taxon>
        <taxon>Pantevenvirales</taxon>
        <taxon>Kyanoviridae</taxon>
        <taxon>Neritesvirus</taxon>
        <taxon>Neritesvirus scam8</taxon>
    </lineage>
</organism>
<proteinExistence type="predicted"/>
<evidence type="ECO:0000313" key="2">
    <source>
        <dbReference type="EMBL" id="AET72701.1"/>
    </source>
</evidence>
<name>G8EY11_9CAUD</name>
<feature type="transmembrane region" description="Helical" evidence="1">
    <location>
        <begin position="120"/>
        <end position="140"/>
    </location>
</feature>
<reference evidence="2 3" key="1">
    <citation type="submission" date="2010-12" db="EMBL/GenBank/DDBJ databases">
        <title>The Genome Sequence of Synechococcus phage S-CAM8 0608SB47.</title>
        <authorList>
            <consortium name="The Broad Institute Genome Sequencing Platform"/>
            <person name="Henn M.R."/>
            <person name="Martiny J."/>
            <person name="Weihe C."/>
            <person name="Levin J."/>
            <person name="Malboeuf C."/>
            <person name="Casali M."/>
            <person name="Russ C."/>
            <person name="Lennon N."/>
            <person name="Chapman S.B."/>
            <person name="Erlich R."/>
            <person name="Young S.K."/>
            <person name="Yandava C."/>
            <person name="Zeng Q."/>
            <person name="Alvarado L."/>
            <person name="Anderson S."/>
            <person name="Berlin A."/>
            <person name="Chen Z."/>
            <person name="Freedman E."/>
            <person name="Gellesch M."/>
            <person name="Goldberg J."/>
            <person name="Green L."/>
            <person name="Griggs A."/>
            <person name="Gujja S."/>
            <person name="Heilman E.R."/>
            <person name="Heiman D."/>
            <person name="Hollinger A."/>
            <person name="Howarth C."/>
            <person name="Larson L."/>
            <person name="Mehta T."/>
            <person name="Pearson M."/>
            <person name="Roberts A."/>
            <person name="Ryan E."/>
            <person name="Saif S."/>
            <person name="Shea T."/>
            <person name="Shenoy N."/>
            <person name="Sisk P."/>
            <person name="Stolte C."/>
            <person name="Sykes S."/>
            <person name="White J."/>
            <person name="Haas B."/>
            <person name="Nusbaum C."/>
            <person name="Birren B."/>
        </authorList>
    </citation>
    <scope>NUCLEOTIDE SEQUENCE [LARGE SCALE GENOMIC DNA]</scope>
    <source>
        <strain evidence="2 3">0608SB47</strain>
    </source>
</reference>